<dbReference type="KEGG" id="pmic:NW74_06795"/>
<dbReference type="Pfam" id="PF12952">
    <property type="entry name" value="DUF3841"/>
    <property type="match status" value="1"/>
</dbReference>
<dbReference type="OrthoDB" id="286252at2"/>
<dbReference type="InterPro" id="IPR024211">
    <property type="entry name" value="DUF3841"/>
</dbReference>
<keyword evidence="2" id="KW-1185">Reference proteome</keyword>
<proteinExistence type="predicted"/>
<gene>
    <name evidence="1" type="ORF">NW74_06795</name>
</gene>
<evidence type="ECO:0008006" key="3">
    <source>
        <dbReference type="Google" id="ProtNLM"/>
    </source>
</evidence>
<evidence type="ECO:0000313" key="2">
    <source>
        <dbReference type="Proteomes" id="UP000031386"/>
    </source>
</evidence>
<dbReference type="RefSeq" id="WP_041954624.1">
    <property type="nucleotide sequence ID" value="NZ_CP009761.1"/>
</dbReference>
<protein>
    <recommendedName>
        <fullName evidence="3">DUF3841 domain-containing protein</fullName>
    </recommendedName>
</protein>
<dbReference type="AlphaFoldDB" id="A0A0B4S3D8"/>
<sequence>METIRLYTRQDIRSLKEIEEKGYFTNKISYVKENFGVISDYILGCYNYFVKEASKRVPKPDEVEMPVWCGVSNKNCMPVIENTVVYVLDVPKDEIIYFDGVKWDYVLNHHYIPLNEEDDKKYKKRLKEKGIDNGFEFFEGKYKNVFPEERQIVIDSWTRIFDIDEWDIYRVQANIWKIKKEWIFAIVNKGDIIP</sequence>
<accession>A0A0B4S3D8</accession>
<dbReference type="Proteomes" id="UP000031386">
    <property type="component" value="Chromosome"/>
</dbReference>
<dbReference type="STRING" id="33033.NW74_06795"/>
<organism evidence="1 2">
    <name type="scientific">Parvimonas micra</name>
    <dbReference type="NCBI Taxonomy" id="33033"/>
    <lineage>
        <taxon>Bacteria</taxon>
        <taxon>Bacillati</taxon>
        <taxon>Bacillota</taxon>
        <taxon>Tissierellia</taxon>
        <taxon>Tissierellales</taxon>
        <taxon>Peptoniphilaceae</taxon>
        <taxon>Parvimonas</taxon>
    </lineage>
</organism>
<name>A0A0B4S3D8_9FIRM</name>
<reference evidence="1 2" key="1">
    <citation type="submission" date="2014-10" db="EMBL/GenBank/DDBJ databases">
        <title>Complete genome sequence of Parvimonas micra KCOM 1535 (= ChDC B708).</title>
        <authorList>
            <person name="Kook J.-K."/>
            <person name="Park S.-N."/>
            <person name="Lim Y.K."/>
            <person name="Roh H."/>
        </authorList>
    </citation>
    <scope>NUCLEOTIDE SEQUENCE [LARGE SCALE GENOMIC DNA]</scope>
    <source>
        <strain evidence="2">KCOM 1535 / ChDC B708</strain>
    </source>
</reference>
<evidence type="ECO:0000313" key="1">
    <source>
        <dbReference type="EMBL" id="AIZ37054.1"/>
    </source>
</evidence>
<dbReference type="EMBL" id="CP009761">
    <property type="protein sequence ID" value="AIZ37054.1"/>
    <property type="molecule type" value="Genomic_DNA"/>
</dbReference>